<sequence length="1700" mass="175969">GTLTNILNSPSIDISGTGAITGATGVSTTTVTASSTIAANGGITFDAATDTVGAFTAAGTIDLNTNILTNIGNTGTDVVASTGALTLAGVLTANGGITLASSQTFTASSLSYMDLGAITHGTTAVQGLRLPQAASASPSSPTSGEGYLAWDAGGNQVIYYNGSAWATFGAGGGYATIKDESTSLTQRTTLAFLGAGVSCADNVTQTECTIAGGSGSDLQGTYGADADGSNATISLTAADDSLVFSNPSSAGTDSAFTFKVEQLNTGIDNDALYIDNRGIGDGLRVDDESGDTTPFIVDTNGRVGIMTASVDTANNTKLALQVGTVTNRGDVSVFGDVKTEGYDIQRSLTGIIDIFVYDTSRDSDGGDWRNSRFTLQSSWATETKDDGIGDACDISSDDRCGSSAFPRKAILVTTASALYIFDASDNSMWMKFTQAGTYALGADTNNNPSGVGAENGVVVVGTNGSSATGMYAFDFKQDAMYRYNATNRVQADVNIGARNSAVTYATDANTNLAILDAVVNDVSIAMQTSSNEGSAGTIVAPIDSQAGPVRGVTLIAAATDTGVSIVHMGPREVYSYSDATGNDYNQVVVTSRGRMYATNEALAQLEEWRNVDKDAASEVNGTPDRVYDETVGKSPITTGTVPTISTSPGALAVIERGSSAREAAAAGQTDSGDIVFVGTNQGLAEIHTSGGLLVAASWSKLTTTTVATPYMNGAVRSAFLFDEAAGATSAVSAIGAGANVMDTAGATSPTFGGAGVRGNSVNFNNNSYLCSDANIDGTCDSDTDYNLSTTSFSVNMWFKHGTTAALDTLFDKCWTPATPTATSCTWGGMTATGAIAFGIDDDATWTVGSSMDDMITSSALYNDNQWHHAVFTNTDTDICLYIDGRQAVACDSTLAATATLELATTAVTIGGTCSGANCATGTNFWDGSIDDLTWNASAGTTAGGLTAQSANKLYLDGRAHLIRPATTVTDATAFSSTTIGDSGEAYTPGSFVGLVVELTGGTGSGQTRTIISNNATTFTVYPAFSTTPDATTDYRVSPAKLYGSTNSVTAIGVDSPTSLNKVRKVYVGTSDGSDGGGITTFTNAGAGSIKAEVIHSDAGYADDDLGSSWSGTDADDISAIGSYSDTLAFGNGAFFRVQRRDISLKQLQTETIGALEDIRQQLVATGLFGATQDVLGLGQGADLAERYYSDQALEAGEIVSLDATREARIKRSMTRYQRDVLGVVATKPGIILGSNAADAYPVALVGRVPVRVTNENGPIYAGDRIAAAATPGYGMYASQAGRVIGTALADAGDWVVCEGEDIATEHPRMCTTVLVFVNLSDYYGQPVELAMAERDTELSALDTATGDEEVGLVSDEASVRLATATPTREEKLLAFLREVRDERAKSSAAPSEVFADRVAASTEVITPKLIVDEIIAKNIKADSIEGLAIYTNRIASLEAKYAGLVPDAEPETGDVELVKEKTLLNLEEFTVGAFTARLDASILGRLSVAGALQVVDAAEFQGKTTFASLVSFLSDTVFRGKVAFDSAPTFGADTAGFATIERGRKKVRVDFEVPYEEQPVVTVAMTRDTSPLLDSKSDDELRSDVAAVEKDFAESVFKADLRYIVTEKDRTGFTILLSDDAPADISFSWVALAVRGANTFESGRSEPTANDESGPVSDPSIPSVSDPLPAVESVEPASDLAPPAVSSETVGSPQSDPDII</sequence>
<accession>A0A5C7J8R1</accession>
<feature type="compositionally biased region" description="Low complexity" evidence="1">
    <location>
        <begin position="1653"/>
        <end position="1669"/>
    </location>
</feature>
<dbReference type="SUPFAM" id="SSF49899">
    <property type="entry name" value="Concanavalin A-like lectins/glucanases"/>
    <property type="match status" value="1"/>
</dbReference>
<dbReference type="Proteomes" id="UP000321026">
    <property type="component" value="Unassembled WGS sequence"/>
</dbReference>
<organism evidence="2 3">
    <name type="scientific">Candidatus Dojkabacteria bacterium</name>
    <dbReference type="NCBI Taxonomy" id="2099670"/>
    <lineage>
        <taxon>Bacteria</taxon>
        <taxon>Candidatus Dojkabacteria</taxon>
    </lineage>
</organism>
<evidence type="ECO:0000313" key="2">
    <source>
        <dbReference type="EMBL" id="TXG77945.1"/>
    </source>
</evidence>
<dbReference type="InterPro" id="IPR013320">
    <property type="entry name" value="ConA-like_dom_sf"/>
</dbReference>
<evidence type="ECO:0000256" key="1">
    <source>
        <dbReference type="SAM" id="MobiDB-lite"/>
    </source>
</evidence>
<name>A0A5C7J8R1_9BACT</name>
<feature type="compositionally biased region" description="Polar residues" evidence="1">
    <location>
        <begin position="1686"/>
        <end position="1700"/>
    </location>
</feature>
<reference evidence="2 3" key="1">
    <citation type="submission" date="2018-09" db="EMBL/GenBank/DDBJ databases">
        <title>Metagenome Assembled Genomes from an Advanced Water Purification Facility.</title>
        <authorList>
            <person name="Stamps B.W."/>
            <person name="Spear J.R."/>
        </authorList>
    </citation>
    <scope>NUCLEOTIDE SEQUENCE [LARGE SCALE GENOMIC DNA]</scope>
    <source>
        <strain evidence="2">Bin_63_2</strain>
    </source>
</reference>
<dbReference type="Pfam" id="PF13385">
    <property type="entry name" value="Laminin_G_3"/>
    <property type="match status" value="1"/>
</dbReference>
<feature type="region of interest" description="Disordered" evidence="1">
    <location>
        <begin position="1641"/>
        <end position="1700"/>
    </location>
</feature>
<feature type="compositionally biased region" description="Polar residues" evidence="1">
    <location>
        <begin position="1641"/>
        <end position="1651"/>
    </location>
</feature>
<dbReference type="Gene3D" id="2.40.300.10">
    <property type="entry name" value="Head decoration protein D"/>
    <property type="match status" value="1"/>
</dbReference>
<evidence type="ECO:0008006" key="4">
    <source>
        <dbReference type="Google" id="ProtNLM"/>
    </source>
</evidence>
<comment type="caution">
    <text evidence="2">The sequence shown here is derived from an EMBL/GenBank/DDBJ whole genome shotgun (WGS) entry which is preliminary data.</text>
</comment>
<proteinExistence type="predicted"/>
<dbReference type="EMBL" id="SSDS01000032">
    <property type="protein sequence ID" value="TXG77945.1"/>
    <property type="molecule type" value="Genomic_DNA"/>
</dbReference>
<feature type="non-terminal residue" evidence="2">
    <location>
        <position position="1"/>
    </location>
</feature>
<dbReference type="Gene3D" id="2.60.120.200">
    <property type="match status" value="1"/>
</dbReference>
<protein>
    <recommendedName>
        <fullName evidence="4">LamG-like jellyroll fold domain-containing protein</fullName>
    </recommendedName>
</protein>
<feature type="region of interest" description="Disordered" evidence="1">
    <location>
        <begin position="617"/>
        <end position="642"/>
    </location>
</feature>
<gene>
    <name evidence="2" type="ORF">E6Q11_01940</name>
</gene>
<evidence type="ECO:0000313" key="3">
    <source>
        <dbReference type="Proteomes" id="UP000321026"/>
    </source>
</evidence>